<comment type="similarity">
    <text evidence="1">Belongs to the LysR transcriptional regulatory family.</text>
</comment>
<dbReference type="CDD" id="cd08474">
    <property type="entry name" value="PBP2_CrgA_like_5"/>
    <property type="match status" value="1"/>
</dbReference>
<dbReference type="Pfam" id="PF00126">
    <property type="entry name" value="HTH_1"/>
    <property type="match status" value="1"/>
</dbReference>
<dbReference type="InterPro" id="IPR000847">
    <property type="entry name" value="LysR_HTH_N"/>
</dbReference>
<gene>
    <name evidence="6" type="ORF">LVJ94_33555</name>
</gene>
<feature type="domain" description="HTH lysR-type" evidence="5">
    <location>
        <begin position="4"/>
        <end position="61"/>
    </location>
</feature>
<keyword evidence="7" id="KW-1185">Reference proteome</keyword>
<evidence type="ECO:0000313" key="6">
    <source>
        <dbReference type="EMBL" id="WXB01832.1"/>
    </source>
</evidence>
<dbReference type="PANTHER" id="PTHR30537">
    <property type="entry name" value="HTH-TYPE TRANSCRIPTIONAL REGULATOR"/>
    <property type="match status" value="1"/>
</dbReference>
<dbReference type="PANTHER" id="PTHR30537:SF1">
    <property type="entry name" value="HTH-TYPE TRANSCRIPTIONAL REGULATOR PGRR"/>
    <property type="match status" value="1"/>
</dbReference>
<accession>A0ABZ2KTJ1</accession>
<evidence type="ECO:0000259" key="5">
    <source>
        <dbReference type="PROSITE" id="PS50931"/>
    </source>
</evidence>
<proteinExistence type="inferred from homology"/>
<dbReference type="Pfam" id="PF03466">
    <property type="entry name" value="LysR_substrate"/>
    <property type="match status" value="1"/>
</dbReference>
<dbReference type="RefSeq" id="WP_394831451.1">
    <property type="nucleotide sequence ID" value="NZ_CP089929.1"/>
</dbReference>
<dbReference type="Gene3D" id="3.40.190.290">
    <property type="match status" value="1"/>
</dbReference>
<dbReference type="InterPro" id="IPR036388">
    <property type="entry name" value="WH-like_DNA-bd_sf"/>
</dbReference>
<dbReference type="InterPro" id="IPR005119">
    <property type="entry name" value="LysR_subst-bd"/>
</dbReference>
<keyword evidence="2" id="KW-0805">Transcription regulation</keyword>
<dbReference type="InterPro" id="IPR058163">
    <property type="entry name" value="LysR-type_TF_proteobact-type"/>
</dbReference>
<sequence length="299" mass="33232">MRGIEFTELNAFAAVASQGNFTRAAAHLRVSAPALSQTVRRLEERLGVRLLNRTTRSVSPTQAGARLLAKLHPVFEDLHAAVADVKTFRERPAGVVRINAARVAVFGFLAPLVGRFSRKHPDIVLDIASDDALTDIVEGRFDVGVRLGEKVDKDMVAVKLSGPLSTMVVASPDYLARHGTPKTPYELHRHRCINLRFTPNGNVYRWEFARGKKSLDVAVEGPLIVDDADILLRAVRDGVGIGYGIDEKMRRAVERGRITRILEAWSPSFPGFYLYYPSRRQTPPALRAFIDFVREQAPP</sequence>
<dbReference type="Proteomes" id="UP001374803">
    <property type="component" value="Chromosome"/>
</dbReference>
<dbReference type="SUPFAM" id="SSF46785">
    <property type="entry name" value="Winged helix' DNA-binding domain"/>
    <property type="match status" value="1"/>
</dbReference>
<dbReference type="PROSITE" id="PS50931">
    <property type="entry name" value="HTH_LYSR"/>
    <property type="match status" value="1"/>
</dbReference>
<keyword evidence="3" id="KW-0238">DNA-binding</keyword>
<dbReference type="SUPFAM" id="SSF53850">
    <property type="entry name" value="Periplasmic binding protein-like II"/>
    <property type="match status" value="1"/>
</dbReference>
<organism evidence="6 7">
    <name type="scientific">Pendulispora rubella</name>
    <dbReference type="NCBI Taxonomy" id="2741070"/>
    <lineage>
        <taxon>Bacteria</taxon>
        <taxon>Pseudomonadati</taxon>
        <taxon>Myxococcota</taxon>
        <taxon>Myxococcia</taxon>
        <taxon>Myxococcales</taxon>
        <taxon>Sorangiineae</taxon>
        <taxon>Pendulisporaceae</taxon>
        <taxon>Pendulispora</taxon>
    </lineage>
</organism>
<evidence type="ECO:0000256" key="2">
    <source>
        <dbReference type="ARBA" id="ARBA00023015"/>
    </source>
</evidence>
<evidence type="ECO:0000256" key="1">
    <source>
        <dbReference type="ARBA" id="ARBA00009437"/>
    </source>
</evidence>
<dbReference type="PRINTS" id="PR00039">
    <property type="entry name" value="HTHLYSR"/>
</dbReference>
<dbReference type="InterPro" id="IPR036390">
    <property type="entry name" value="WH_DNA-bd_sf"/>
</dbReference>
<evidence type="ECO:0000256" key="4">
    <source>
        <dbReference type="ARBA" id="ARBA00023163"/>
    </source>
</evidence>
<evidence type="ECO:0000256" key="3">
    <source>
        <dbReference type="ARBA" id="ARBA00023125"/>
    </source>
</evidence>
<dbReference type="EMBL" id="CP089983">
    <property type="protein sequence ID" value="WXB01832.1"/>
    <property type="molecule type" value="Genomic_DNA"/>
</dbReference>
<dbReference type="Gene3D" id="1.10.10.10">
    <property type="entry name" value="Winged helix-like DNA-binding domain superfamily/Winged helix DNA-binding domain"/>
    <property type="match status" value="1"/>
</dbReference>
<protein>
    <submittedName>
        <fullName evidence="6">LysR family transcriptional regulator</fullName>
    </submittedName>
</protein>
<name>A0ABZ2KTJ1_9BACT</name>
<reference evidence="6" key="1">
    <citation type="submission" date="2021-12" db="EMBL/GenBank/DDBJ databases">
        <title>Discovery of the Pendulisporaceae a myxobacterial family with distinct sporulation behavior and unique specialized metabolism.</title>
        <authorList>
            <person name="Garcia R."/>
            <person name="Popoff A."/>
            <person name="Bader C.D."/>
            <person name="Loehr J."/>
            <person name="Walesch S."/>
            <person name="Walt C."/>
            <person name="Boldt J."/>
            <person name="Bunk B."/>
            <person name="Haeckl F.J.F.P.J."/>
            <person name="Gunesch A.P."/>
            <person name="Birkelbach J."/>
            <person name="Nuebel U."/>
            <person name="Pietschmann T."/>
            <person name="Bach T."/>
            <person name="Mueller R."/>
        </authorList>
    </citation>
    <scope>NUCLEOTIDE SEQUENCE</scope>
    <source>
        <strain evidence="6">MSr11367</strain>
    </source>
</reference>
<keyword evidence="4" id="KW-0804">Transcription</keyword>
<evidence type="ECO:0000313" key="7">
    <source>
        <dbReference type="Proteomes" id="UP001374803"/>
    </source>
</evidence>